<dbReference type="InterPro" id="IPR007484">
    <property type="entry name" value="Peptidase_M28"/>
</dbReference>
<dbReference type="Gene3D" id="3.50.30.30">
    <property type="match status" value="1"/>
</dbReference>
<feature type="signal peptide" evidence="1">
    <location>
        <begin position="1"/>
        <end position="26"/>
    </location>
</feature>
<protein>
    <submittedName>
        <fullName evidence="4">Aminopeptidase</fullName>
    </submittedName>
</protein>
<sequence length="467" mass="50339">MKKQFLSVTLIAALTLGTAGTSAALATPHSSPVLSAPSTDKQVIKRIDADKIYNNIEYLSQTPRVAGTDSEYKAVQYIKKQFKSYGYKADIEEFNFLSYTDPNLVELSVAGIDGEIQANHLTYSVNGDLSGEVVYAGLGTKEELEETDVSGKIALIQRGSLTFAEKVLNAAEKGASGVILFNNADGELNGTLGEDNDKYIPSVTITKKDGEALLEKLNAGVKLTASLKIEGAYSGEKTSYNVVATKKATKNNKAKKSDIIYITGHHDSVAGAPGANDDASGTSVTLELARVLKNLPTDTEIRFVTFGAEENGLLGSQHYVDNLPDDDIKRTIADFNLDMVGSRDAGDLVILTNDGEMNLVTELAQASSTRLNGEPTPYGQGGRSDHVSFAEAGIPAALFIHSPSEPWYHTPDDTIDKISKEKLQDVAEIVGTAVYDQAKIETKKPDFNHKKGKKVKVPHLFGEKEFK</sequence>
<keyword evidence="4" id="KW-0378">Hydrolase</keyword>
<dbReference type="PANTHER" id="PTHR10404:SF46">
    <property type="entry name" value="VACUOLAR PROTEIN SORTING-ASSOCIATED PROTEIN 70"/>
    <property type="match status" value="1"/>
</dbReference>
<keyword evidence="4" id="KW-0031">Aminopeptidase</keyword>
<gene>
    <name evidence="4" type="ORF">BS1321_09870</name>
</gene>
<dbReference type="GO" id="GO:0004177">
    <property type="term" value="F:aminopeptidase activity"/>
    <property type="evidence" value="ECO:0007669"/>
    <property type="project" value="UniProtKB-KW"/>
</dbReference>
<evidence type="ECO:0000313" key="5">
    <source>
        <dbReference type="Proteomes" id="UP000214618"/>
    </source>
</evidence>
<accession>A0A223EG52</accession>
<dbReference type="InterPro" id="IPR003137">
    <property type="entry name" value="PA_domain"/>
</dbReference>
<dbReference type="PANTHER" id="PTHR10404">
    <property type="entry name" value="N-ACETYLATED-ALPHA-LINKED ACIDIC DIPEPTIDASE"/>
    <property type="match status" value="1"/>
</dbReference>
<dbReference type="SUPFAM" id="SSF53187">
    <property type="entry name" value="Zn-dependent exopeptidases"/>
    <property type="match status" value="1"/>
</dbReference>
<feature type="chain" id="PRO_5038600606" evidence="1">
    <location>
        <begin position="27"/>
        <end position="467"/>
    </location>
</feature>
<proteinExistence type="predicted"/>
<dbReference type="AlphaFoldDB" id="A0A223EG52"/>
<name>A0A223EG52_9BACI</name>
<feature type="domain" description="PA" evidence="2">
    <location>
        <begin position="130"/>
        <end position="213"/>
    </location>
</feature>
<keyword evidence="1" id="KW-0732">Signal</keyword>
<dbReference type="Pfam" id="PF04389">
    <property type="entry name" value="Peptidase_M28"/>
    <property type="match status" value="1"/>
</dbReference>
<evidence type="ECO:0000259" key="3">
    <source>
        <dbReference type="Pfam" id="PF04389"/>
    </source>
</evidence>
<dbReference type="Pfam" id="PF02225">
    <property type="entry name" value="PA"/>
    <property type="match status" value="1"/>
</dbReference>
<keyword evidence="4" id="KW-0645">Protease</keyword>
<dbReference type="SUPFAM" id="SSF52025">
    <property type="entry name" value="PA domain"/>
    <property type="match status" value="1"/>
</dbReference>
<dbReference type="EMBL" id="CP017704">
    <property type="protein sequence ID" value="ASS94239.1"/>
    <property type="molecule type" value="Genomic_DNA"/>
</dbReference>
<dbReference type="InterPro" id="IPR039373">
    <property type="entry name" value="Peptidase_M28B"/>
</dbReference>
<feature type="domain" description="Peptidase M28" evidence="3">
    <location>
        <begin position="241"/>
        <end position="432"/>
    </location>
</feature>
<dbReference type="Proteomes" id="UP000214618">
    <property type="component" value="Chromosome"/>
</dbReference>
<dbReference type="Gene3D" id="3.40.630.10">
    <property type="entry name" value="Zn peptidases"/>
    <property type="match status" value="1"/>
</dbReference>
<dbReference type="OrthoDB" id="9762302at2"/>
<reference evidence="4 5" key="1">
    <citation type="submission" date="2016-10" db="EMBL/GenBank/DDBJ databases">
        <title>The whole genome sequencing and assembly of Bacillus simplex DSM 1321 strain.</title>
        <authorList>
            <person name="Park M.-K."/>
            <person name="Lee Y.-J."/>
            <person name="Yi H."/>
            <person name="Bahn Y.-S."/>
            <person name="Kim J.F."/>
            <person name="Lee D.-W."/>
        </authorList>
    </citation>
    <scope>NUCLEOTIDE SEQUENCE [LARGE SCALE GENOMIC DNA]</scope>
    <source>
        <strain evidence="4 5">DSM 1321</strain>
    </source>
</reference>
<dbReference type="GeneID" id="56473042"/>
<dbReference type="CDD" id="cd02133">
    <property type="entry name" value="PA_C5a_like"/>
    <property type="match status" value="1"/>
</dbReference>
<evidence type="ECO:0000256" key="1">
    <source>
        <dbReference type="SAM" id="SignalP"/>
    </source>
</evidence>
<evidence type="ECO:0000259" key="2">
    <source>
        <dbReference type="Pfam" id="PF02225"/>
    </source>
</evidence>
<evidence type="ECO:0000313" key="4">
    <source>
        <dbReference type="EMBL" id="ASS94239.1"/>
    </source>
</evidence>
<dbReference type="InterPro" id="IPR046450">
    <property type="entry name" value="PA_dom_sf"/>
</dbReference>
<dbReference type="RefSeq" id="WP_063235768.1">
    <property type="nucleotide sequence ID" value="NZ_BCVO01000030.1"/>
</dbReference>
<organism evidence="4 5">
    <name type="scientific">Peribacillus simplex NBRC 15720 = DSM 1321</name>
    <dbReference type="NCBI Taxonomy" id="1349754"/>
    <lineage>
        <taxon>Bacteria</taxon>
        <taxon>Bacillati</taxon>
        <taxon>Bacillota</taxon>
        <taxon>Bacilli</taxon>
        <taxon>Bacillales</taxon>
        <taxon>Bacillaceae</taxon>
        <taxon>Peribacillus</taxon>
    </lineage>
</organism>